<reference evidence="4" key="2">
    <citation type="submission" date="2025-08" db="UniProtKB">
        <authorList>
            <consortium name="Ensembl"/>
        </authorList>
    </citation>
    <scope>IDENTIFICATION</scope>
</reference>
<feature type="domain" description="PDZ" evidence="3">
    <location>
        <begin position="240"/>
        <end position="313"/>
    </location>
</feature>
<dbReference type="FunFam" id="2.30.42.10:FF:000011">
    <property type="entry name" value="partitioning defective 3 homolog isoform X1"/>
    <property type="match status" value="1"/>
</dbReference>
<dbReference type="GO" id="GO:0051660">
    <property type="term" value="P:establishment of centrosome localization"/>
    <property type="evidence" value="ECO:0007669"/>
    <property type="project" value="TreeGrafter"/>
</dbReference>
<feature type="region of interest" description="Disordered" evidence="1">
    <location>
        <begin position="838"/>
        <end position="984"/>
    </location>
</feature>
<protein>
    <recommendedName>
        <fullName evidence="3">PDZ domain-containing protein</fullName>
    </recommendedName>
</protein>
<feature type="compositionally biased region" description="Low complexity" evidence="1">
    <location>
        <begin position="781"/>
        <end position="801"/>
    </location>
</feature>
<evidence type="ECO:0000313" key="5">
    <source>
        <dbReference type="Proteomes" id="UP000314983"/>
    </source>
</evidence>
<feature type="compositionally biased region" description="Basic and acidic residues" evidence="1">
    <location>
        <begin position="179"/>
        <end position="197"/>
    </location>
</feature>
<dbReference type="GO" id="GO:0045197">
    <property type="term" value="P:establishment or maintenance of epithelial cell apical/basal polarity"/>
    <property type="evidence" value="ECO:0007669"/>
    <property type="project" value="TreeGrafter"/>
</dbReference>
<dbReference type="CDD" id="cd06691">
    <property type="entry name" value="PDZ1_Par3-like"/>
    <property type="match status" value="1"/>
</dbReference>
<feature type="compositionally biased region" description="Basic and acidic residues" evidence="1">
    <location>
        <begin position="965"/>
        <end position="976"/>
    </location>
</feature>
<dbReference type="GO" id="GO:0008104">
    <property type="term" value="P:intracellular protein localization"/>
    <property type="evidence" value="ECO:0007669"/>
    <property type="project" value="TreeGrafter"/>
</dbReference>
<dbReference type="InterPro" id="IPR001478">
    <property type="entry name" value="PDZ"/>
</dbReference>
<proteinExistence type="predicted"/>
<dbReference type="PANTHER" id="PTHR16484:SF4">
    <property type="entry name" value="PARTITIONING DEFECTIVE 3 HOMOLOG B"/>
    <property type="match status" value="1"/>
</dbReference>
<evidence type="ECO:0000256" key="2">
    <source>
        <dbReference type="SAM" id="SignalP"/>
    </source>
</evidence>
<accession>A0AAY5EUV2</accession>
<dbReference type="InterPro" id="IPR036034">
    <property type="entry name" value="PDZ_sf"/>
</dbReference>
<feature type="chain" id="PRO_5044300768" description="PDZ domain-containing protein" evidence="2">
    <location>
        <begin position="18"/>
        <end position="984"/>
    </location>
</feature>
<feature type="domain" description="PDZ" evidence="3">
    <location>
        <begin position="355"/>
        <end position="430"/>
    </location>
</feature>
<dbReference type="GeneTree" id="ENSGT00950000183214"/>
<feature type="region of interest" description="Disordered" evidence="1">
    <location>
        <begin position="587"/>
        <end position="733"/>
    </location>
</feature>
<dbReference type="PROSITE" id="PS50106">
    <property type="entry name" value="PDZ"/>
    <property type="match status" value="2"/>
</dbReference>
<keyword evidence="5" id="KW-1185">Reference proteome</keyword>
<dbReference type="Pfam" id="PF00595">
    <property type="entry name" value="PDZ"/>
    <property type="match status" value="2"/>
</dbReference>
<sequence>MSFFFKFIYSIIIKVVADLTCVCVCVCVCVICHSVLTRAVEISGDMRPLGIKVVPYCSSLSGRTLGLQVNGIEDNGRSKKEGIFQEDECIVNINGTQLIDKSFAESQEVFRQAMSTPAVRLEVLPVANKLQYEKSLISQLFNSSDSAHQSAPKLKSPFLLGKADTKHADPPPAVQALLPKEDPPARHVPAETERLEETPPPLVHASPTPKPRSESPAPRRSPAHSMMASAANKKGGKNQRINLTKGVDGLGFTVVTRDSSVHGPGPILVKSILPRGAAIRDGRLQSGDRILEVNGVDITGHTQEELVAMLRSTKLGETVSLVVTRQDELFLPRELKGDSAGPSPSEDGREHLMFEVPLNDSGSAGLGVSLKGNKSRETGEDLGIFIKSIIHGGAAFKDRRLHINDQLVAVNGESLLGRSNHDAMETLRRSMSMEGNLRGTIQLVVLRTMEHSPSQVCLDPWWSCQPWSVPLPRYAHIPALGTCSPPSLDLGGSSVAPTTTATKGLQVVSESLQVWGDWEPVSAQSDPTHQHHQPQQAYAPLKPPAAMVSRSLDLVLTPSLSPTAFSSSSDPPLGPALGLHKSSSLESLQTAVEEAGRRGPTYRRPPGRMVRGRTYNMSFRQAIDKSYDGPSEPEDDYSDDSSGRDTPASGSSRQELEDGAKEKKRTRKKKEKKTKAKKKEDAEDPEKRTKKKGGLLGELEPRARSVFRSLFGRKNKEDKAKSKANLGALSEEEIDRSEAEIFPYAREMDSSIPGRGFLQSVEDDDFDPNYARINAFREPAASSPSLHHTLPLPAAHSAPAPSEDDLEGLYAKVNKLKPAPQPVTDSTEARLQQIRNQFQHLKPVPPYAESGITPRVHEYDPSRIRGPESRMAPRYEDVDRQYASVPRRIPTDAQLPQTLAGQREAGRLPTPSPSYGVAIGREAPPQAPASPHLPVSKGPIRQEVPPSPTPAPRGVPSYEAVVRGGHRDGRYPDPRQKNPAIGAV</sequence>
<feature type="region of interest" description="Disordered" evidence="1">
    <location>
        <begin position="162"/>
        <end position="242"/>
    </location>
</feature>
<reference evidence="4 5" key="1">
    <citation type="submission" date="2020-05" db="EMBL/GenBank/DDBJ databases">
        <title>Electrophorus electricus (electric eel) genome, fEleEle1, primary haplotype.</title>
        <authorList>
            <person name="Myers G."/>
            <person name="Meyer A."/>
            <person name="Fedrigo O."/>
            <person name="Formenti G."/>
            <person name="Rhie A."/>
            <person name="Tracey A."/>
            <person name="Sims Y."/>
            <person name="Jarvis E.D."/>
        </authorList>
    </citation>
    <scope>NUCLEOTIDE SEQUENCE [LARGE SCALE GENOMIC DNA]</scope>
</reference>
<dbReference type="CDD" id="cd23058">
    <property type="entry name" value="PDZ2_Par3-like"/>
    <property type="match status" value="1"/>
</dbReference>
<dbReference type="GO" id="GO:0005938">
    <property type="term" value="C:cell cortex"/>
    <property type="evidence" value="ECO:0007669"/>
    <property type="project" value="TreeGrafter"/>
</dbReference>
<evidence type="ECO:0000256" key="1">
    <source>
        <dbReference type="SAM" id="MobiDB-lite"/>
    </source>
</evidence>
<dbReference type="SMART" id="SM00228">
    <property type="entry name" value="PDZ"/>
    <property type="match status" value="3"/>
</dbReference>
<dbReference type="GO" id="GO:0030010">
    <property type="term" value="P:establishment of cell polarity"/>
    <property type="evidence" value="ECO:0007669"/>
    <property type="project" value="TreeGrafter"/>
</dbReference>
<dbReference type="GO" id="GO:0016324">
    <property type="term" value="C:apical plasma membrane"/>
    <property type="evidence" value="ECO:0007669"/>
    <property type="project" value="TreeGrafter"/>
</dbReference>
<organism evidence="4 5">
    <name type="scientific">Electrophorus electricus</name>
    <name type="common">Electric eel</name>
    <name type="synonym">Gymnotus electricus</name>
    <dbReference type="NCBI Taxonomy" id="8005"/>
    <lineage>
        <taxon>Eukaryota</taxon>
        <taxon>Metazoa</taxon>
        <taxon>Chordata</taxon>
        <taxon>Craniata</taxon>
        <taxon>Vertebrata</taxon>
        <taxon>Euteleostomi</taxon>
        <taxon>Actinopterygii</taxon>
        <taxon>Neopterygii</taxon>
        <taxon>Teleostei</taxon>
        <taxon>Ostariophysi</taxon>
        <taxon>Gymnotiformes</taxon>
        <taxon>Gymnotoidei</taxon>
        <taxon>Gymnotidae</taxon>
        <taxon>Electrophorus</taxon>
    </lineage>
</organism>
<reference evidence="4" key="3">
    <citation type="submission" date="2025-09" db="UniProtKB">
        <authorList>
            <consortium name="Ensembl"/>
        </authorList>
    </citation>
    <scope>IDENTIFICATION</scope>
</reference>
<dbReference type="GO" id="GO:0005912">
    <property type="term" value="C:adherens junction"/>
    <property type="evidence" value="ECO:0007669"/>
    <property type="project" value="TreeGrafter"/>
</dbReference>
<dbReference type="InterPro" id="IPR052213">
    <property type="entry name" value="PAR3"/>
</dbReference>
<evidence type="ECO:0000313" key="4">
    <source>
        <dbReference type="Ensembl" id="ENSEEEP00000060529.1"/>
    </source>
</evidence>
<feature type="signal peptide" evidence="2">
    <location>
        <begin position="1"/>
        <end position="17"/>
    </location>
</feature>
<feature type="compositionally biased region" description="Basic and acidic residues" evidence="1">
    <location>
        <begin position="678"/>
        <end position="687"/>
    </location>
</feature>
<dbReference type="GO" id="GO:0035091">
    <property type="term" value="F:phosphatidylinositol binding"/>
    <property type="evidence" value="ECO:0007669"/>
    <property type="project" value="TreeGrafter"/>
</dbReference>
<dbReference type="FunFam" id="2.30.42.10:FF:000078">
    <property type="entry name" value="Partitioning defective 3 homolog B"/>
    <property type="match status" value="1"/>
</dbReference>
<evidence type="ECO:0000259" key="3">
    <source>
        <dbReference type="PROSITE" id="PS50106"/>
    </source>
</evidence>
<dbReference type="GO" id="GO:0007155">
    <property type="term" value="P:cell adhesion"/>
    <property type="evidence" value="ECO:0007669"/>
    <property type="project" value="TreeGrafter"/>
</dbReference>
<feature type="compositionally biased region" description="Basic residues" evidence="1">
    <location>
        <begin position="662"/>
        <end position="677"/>
    </location>
</feature>
<dbReference type="GO" id="GO:0043296">
    <property type="term" value="C:apical junction complex"/>
    <property type="evidence" value="ECO:0007669"/>
    <property type="project" value="TreeGrafter"/>
</dbReference>
<name>A0AAY5EUV2_ELEEL</name>
<dbReference type="AlphaFoldDB" id="A0AAY5EUV2"/>
<feature type="region of interest" description="Disordered" evidence="1">
    <location>
        <begin position="777"/>
        <end position="805"/>
    </location>
</feature>
<keyword evidence="2" id="KW-0732">Signal</keyword>
<feature type="compositionally biased region" description="Low complexity" evidence="1">
    <location>
        <begin position="598"/>
        <end position="608"/>
    </location>
</feature>
<dbReference type="SUPFAM" id="SSF50156">
    <property type="entry name" value="PDZ domain-like"/>
    <property type="match status" value="3"/>
</dbReference>
<feature type="compositionally biased region" description="Basic and acidic residues" evidence="1">
    <location>
        <begin position="855"/>
        <end position="880"/>
    </location>
</feature>
<dbReference type="Gene3D" id="2.30.42.10">
    <property type="match status" value="3"/>
</dbReference>
<dbReference type="CDD" id="cd23059">
    <property type="entry name" value="PDZ3_Par3-like"/>
    <property type="match status" value="1"/>
</dbReference>
<dbReference type="PANTHER" id="PTHR16484">
    <property type="entry name" value="PARTITIONING DEFECTIVE 3 RELATED"/>
    <property type="match status" value="1"/>
</dbReference>
<feature type="region of interest" description="Disordered" evidence="1">
    <location>
        <begin position="520"/>
        <end position="540"/>
    </location>
</feature>
<dbReference type="Ensembl" id="ENSEEET00000064489.1">
    <property type="protein sequence ID" value="ENSEEEP00000060529.1"/>
    <property type="gene ID" value="ENSEEEG00000027751.1"/>
</dbReference>
<dbReference type="GO" id="GO:0000226">
    <property type="term" value="P:microtubule cytoskeleton organization"/>
    <property type="evidence" value="ECO:0007669"/>
    <property type="project" value="TreeGrafter"/>
</dbReference>
<dbReference type="Proteomes" id="UP000314983">
    <property type="component" value="Chromosome 16"/>
</dbReference>